<protein>
    <submittedName>
        <fullName evidence="4">Putative secreted protein (Por secretion system target)</fullName>
    </submittedName>
</protein>
<dbReference type="PANTHER" id="PTHR42754">
    <property type="entry name" value="ENDOGLUCANASE"/>
    <property type="match status" value="1"/>
</dbReference>
<dbReference type="AlphaFoldDB" id="A0A4R8I2U6"/>
<dbReference type="PANTHER" id="PTHR42754:SF1">
    <property type="entry name" value="LIPOPROTEIN"/>
    <property type="match status" value="1"/>
</dbReference>
<dbReference type="OrthoDB" id="9811934at2"/>
<evidence type="ECO:0000256" key="1">
    <source>
        <dbReference type="ARBA" id="ARBA00022729"/>
    </source>
</evidence>
<evidence type="ECO:0000256" key="2">
    <source>
        <dbReference type="SAM" id="SignalP"/>
    </source>
</evidence>
<feature type="domain" description="Secretion system C-terminal sorting" evidence="3">
    <location>
        <begin position="448"/>
        <end position="512"/>
    </location>
</feature>
<name>A0A4R8I2U6_9FLAO</name>
<proteinExistence type="predicted"/>
<feature type="signal peptide" evidence="2">
    <location>
        <begin position="1"/>
        <end position="20"/>
    </location>
</feature>
<organism evidence="4 5">
    <name type="scientific">Epilithonimonas xixisoli</name>
    <dbReference type="NCBI Taxonomy" id="1476462"/>
    <lineage>
        <taxon>Bacteria</taxon>
        <taxon>Pseudomonadati</taxon>
        <taxon>Bacteroidota</taxon>
        <taxon>Flavobacteriia</taxon>
        <taxon>Flavobacteriales</taxon>
        <taxon>Weeksellaceae</taxon>
        <taxon>Chryseobacterium group</taxon>
        <taxon>Epilithonimonas</taxon>
    </lineage>
</organism>
<dbReference type="EMBL" id="SOEO01000003">
    <property type="protein sequence ID" value="TDX82558.1"/>
    <property type="molecule type" value="Genomic_DNA"/>
</dbReference>
<dbReference type="NCBIfam" id="TIGR04183">
    <property type="entry name" value="Por_Secre_tail"/>
    <property type="match status" value="1"/>
</dbReference>
<keyword evidence="5" id="KW-1185">Reference proteome</keyword>
<dbReference type="Pfam" id="PF18962">
    <property type="entry name" value="Por_Secre_tail"/>
    <property type="match status" value="1"/>
</dbReference>
<comment type="caution">
    <text evidence="4">The sequence shown here is derived from an EMBL/GenBank/DDBJ whole genome shotgun (WGS) entry which is preliminary data.</text>
</comment>
<dbReference type="InterPro" id="IPR026444">
    <property type="entry name" value="Secre_tail"/>
</dbReference>
<dbReference type="RefSeq" id="WP_133945206.1">
    <property type="nucleotide sequence ID" value="NZ_SOEO01000003.1"/>
</dbReference>
<dbReference type="Proteomes" id="UP000295313">
    <property type="component" value="Unassembled WGS sequence"/>
</dbReference>
<keyword evidence="1 2" id="KW-0732">Signal</keyword>
<accession>A0A4R8I2U6</accession>
<sequence>MIKKILVLSGFVLAINSYQAQTAPVIEWQKSFGGSKEDFAYDIKQTADGGYIVAGDTNSTNGDVVGNHGSNDGWVVKLNTSGIVEWQKTLGGSSYDTISSILQDTDGNYVASGYSYSPAGGRDYWVVKLNQSGNIIWEKLFGGSSVDTANSICQSTDGGYIIGGYTNSNDGFVAGNHGGTDFWIVKLDTSGNLVWQKTLGGSDTDVAFSISATTDGGCVAAGRSMSNDGDVTGNHGSYQGGDRSDYWVVKLDPLGNLQWQKSLGGTGQDIATSVKQIAEGGYIVVGYTWSGNDGDVTQNKGNTDYWVVKLNPSGNIEWQKSLGGTLEDHAYSVWQTTDGGYVVAGETYSPNTGDVTDNHGSFDAWLVKLNPTGNILWKKSYGGIDADMPNAVQQTADGGFVFAAISDSKDGDATGSGNHGSYDYWVVKLAPEEVLAVEDTDSRNISFYPNPVINTLNLQSKEKIQDVTIYNIDGKLLNSVNINSTNAKIDMSAYTPGTYIIQTNGGKRQTKIIKK</sequence>
<evidence type="ECO:0000313" key="4">
    <source>
        <dbReference type="EMBL" id="TDX82558.1"/>
    </source>
</evidence>
<gene>
    <name evidence="4" type="ORF">B0I22_2566</name>
</gene>
<dbReference type="SUPFAM" id="SSF50998">
    <property type="entry name" value="Quinoprotein alcohol dehydrogenase-like"/>
    <property type="match status" value="2"/>
</dbReference>
<feature type="chain" id="PRO_5020821668" evidence="2">
    <location>
        <begin position="21"/>
        <end position="515"/>
    </location>
</feature>
<evidence type="ECO:0000313" key="5">
    <source>
        <dbReference type="Proteomes" id="UP000295313"/>
    </source>
</evidence>
<dbReference type="InterPro" id="IPR011047">
    <property type="entry name" value="Quinoprotein_ADH-like_sf"/>
</dbReference>
<evidence type="ECO:0000259" key="3">
    <source>
        <dbReference type="Pfam" id="PF18962"/>
    </source>
</evidence>
<reference evidence="4 5" key="1">
    <citation type="submission" date="2019-03" db="EMBL/GenBank/DDBJ databases">
        <title>Genomic Encyclopedia of Type Strains, Phase III (KMG-III): the genomes of soil and plant-associated and newly described type strains.</title>
        <authorList>
            <person name="Whitman W."/>
        </authorList>
    </citation>
    <scope>NUCLEOTIDE SEQUENCE [LARGE SCALE GENOMIC DNA]</scope>
    <source>
        <strain evidence="4 5">CGMCC 1.12802</strain>
    </source>
</reference>